<keyword evidence="3" id="KW-0269">Exonuclease</keyword>
<dbReference type="PROSITE" id="PS50102">
    <property type="entry name" value="RRM"/>
    <property type="match status" value="1"/>
</dbReference>
<dbReference type="InterPro" id="IPR034922">
    <property type="entry name" value="REX1-like_exo"/>
</dbReference>
<dbReference type="FunFam" id="3.30.420.10:FF:000175">
    <property type="entry name" value="RNA exonuclease 5"/>
    <property type="match status" value="1"/>
</dbReference>
<dbReference type="InterPro" id="IPR012337">
    <property type="entry name" value="RNaseH-like_sf"/>
</dbReference>
<keyword evidence="1" id="KW-0540">Nuclease</keyword>
<dbReference type="GO" id="GO:0004527">
    <property type="term" value="F:exonuclease activity"/>
    <property type="evidence" value="ECO:0007669"/>
    <property type="project" value="UniProtKB-KW"/>
</dbReference>
<dbReference type="GO" id="GO:0005634">
    <property type="term" value="C:nucleus"/>
    <property type="evidence" value="ECO:0007669"/>
    <property type="project" value="TreeGrafter"/>
</dbReference>
<dbReference type="InterPro" id="IPR000504">
    <property type="entry name" value="RRM_dom"/>
</dbReference>
<reference evidence="6" key="3">
    <citation type="submission" date="2025-09" db="UniProtKB">
        <authorList>
            <consortium name="Ensembl"/>
        </authorList>
    </citation>
    <scope>IDENTIFICATION</scope>
</reference>
<dbReference type="CDD" id="cd06145">
    <property type="entry name" value="REX1_like"/>
    <property type="match status" value="1"/>
</dbReference>
<name>A0A3P8UL68_CYNSE</name>
<dbReference type="SUPFAM" id="SSF54928">
    <property type="entry name" value="RNA-binding domain, RBD"/>
    <property type="match status" value="1"/>
</dbReference>
<keyword evidence="2" id="KW-0378">Hydrolase</keyword>
<dbReference type="Proteomes" id="UP000265120">
    <property type="component" value="Chromosome 9"/>
</dbReference>
<dbReference type="SMART" id="SM00360">
    <property type="entry name" value="RRM"/>
    <property type="match status" value="1"/>
</dbReference>
<dbReference type="Pfam" id="PF00076">
    <property type="entry name" value="RRM_1"/>
    <property type="match status" value="1"/>
</dbReference>
<dbReference type="AlphaFoldDB" id="A0A3P8UL68"/>
<dbReference type="Gene3D" id="3.30.70.330">
    <property type="match status" value="1"/>
</dbReference>
<feature type="domain" description="RRM" evidence="5">
    <location>
        <begin position="262"/>
        <end position="336"/>
    </location>
</feature>
<dbReference type="GO" id="GO:0003723">
    <property type="term" value="F:RNA binding"/>
    <property type="evidence" value="ECO:0007669"/>
    <property type="project" value="UniProtKB-UniRule"/>
</dbReference>
<dbReference type="InterPro" id="IPR013520">
    <property type="entry name" value="Ribonucl_H"/>
</dbReference>
<dbReference type="InParanoid" id="A0A3P8UL68"/>
<dbReference type="InterPro" id="IPR047021">
    <property type="entry name" value="REXO1/3/4-like"/>
</dbReference>
<dbReference type="Ensembl" id="ENSCSET00000003182.1">
    <property type="protein sequence ID" value="ENSCSEP00000003137.1"/>
    <property type="gene ID" value="ENSCSEG00000002060.1"/>
</dbReference>
<dbReference type="PANTHER" id="PTHR12801:SF82">
    <property type="entry name" value="RNA EXONUCLEASE 5"/>
    <property type="match status" value="1"/>
</dbReference>
<dbReference type="Pfam" id="PF00929">
    <property type="entry name" value="RNase_T"/>
    <property type="match status" value="1"/>
</dbReference>
<accession>A0A3P8UL68</accession>
<dbReference type="PANTHER" id="PTHR12801">
    <property type="entry name" value="RNA EXONUCLEASE REXO1 / RECO3 FAMILY MEMBER-RELATED"/>
    <property type="match status" value="1"/>
</dbReference>
<sequence length="557" mass="61937">MCVTIKGNELTRVSVVDADGTCVLDELVKPANRIINYCTRYSGITAAMLRPVTTTLRNVQHKLKALLPRDAVLVGHSLNSDLVALKLIHRHVIDTSLLYRREFGQRFKLKVLAQVVLKKHIQTKKMLGHDSIEDAAAALEVAQYFINTGPRQVVERHLEQLWGEEITDTPTRQPQSLRFADVLQTRQQSVAYFGKRCEVALELSNQQWHNSDKEVLASFRKTTHNPFLSVLRFSSFSDHIQQCDAPQEQLHHRMCADLGQMCVVFAGPFPEGFSETEVKRLFLSCGPVRKIKMLKRTVRLHAQVEFQLLEGAVLALKTLDGLILHGQVLKVQRPVNSSVLDLDLTLDALMDDALSSRSIYAVRSKHRVAVGGNASAKVNGHTPGVGVPGALSKKTTNGLPPSGGNVTTVRLSKEEAIRETFGQLGAVERISLLAKPSTHAWIKFKSCDDKPTALAEDHRIGHYNICPCLTPPHLRSWTASAETTAAAEEHDSENNINHQGQEMELMMRKLDRYLGKLFRSVPDCTLLVVLFPGYNGCQEQLPGLCFLEVKSGSGEEQ</sequence>
<reference evidence="6" key="2">
    <citation type="submission" date="2025-08" db="UniProtKB">
        <authorList>
            <consortium name="Ensembl"/>
        </authorList>
    </citation>
    <scope>IDENTIFICATION</scope>
</reference>
<evidence type="ECO:0000256" key="4">
    <source>
        <dbReference type="PROSITE-ProRule" id="PRU00176"/>
    </source>
</evidence>
<dbReference type="InterPro" id="IPR036397">
    <property type="entry name" value="RNaseH_sf"/>
</dbReference>
<dbReference type="STRING" id="244447.ENSCSEP00000003137"/>
<evidence type="ECO:0000256" key="1">
    <source>
        <dbReference type="ARBA" id="ARBA00022722"/>
    </source>
</evidence>
<evidence type="ECO:0000256" key="3">
    <source>
        <dbReference type="ARBA" id="ARBA00022839"/>
    </source>
</evidence>
<organism evidence="6 7">
    <name type="scientific">Cynoglossus semilaevis</name>
    <name type="common">Tongue sole</name>
    <dbReference type="NCBI Taxonomy" id="244447"/>
    <lineage>
        <taxon>Eukaryota</taxon>
        <taxon>Metazoa</taxon>
        <taxon>Chordata</taxon>
        <taxon>Craniata</taxon>
        <taxon>Vertebrata</taxon>
        <taxon>Euteleostomi</taxon>
        <taxon>Actinopterygii</taxon>
        <taxon>Neopterygii</taxon>
        <taxon>Teleostei</taxon>
        <taxon>Neoteleostei</taxon>
        <taxon>Acanthomorphata</taxon>
        <taxon>Carangaria</taxon>
        <taxon>Pleuronectiformes</taxon>
        <taxon>Pleuronectoidei</taxon>
        <taxon>Cynoglossidae</taxon>
        <taxon>Cynoglossinae</taxon>
        <taxon>Cynoglossus</taxon>
    </lineage>
</organism>
<evidence type="ECO:0000256" key="2">
    <source>
        <dbReference type="ARBA" id="ARBA00022801"/>
    </source>
</evidence>
<dbReference type="SUPFAM" id="SSF53098">
    <property type="entry name" value="Ribonuclease H-like"/>
    <property type="match status" value="1"/>
</dbReference>
<dbReference type="InterPro" id="IPR035979">
    <property type="entry name" value="RBD_domain_sf"/>
</dbReference>
<evidence type="ECO:0000313" key="6">
    <source>
        <dbReference type="Ensembl" id="ENSCSEP00000003137.1"/>
    </source>
</evidence>
<dbReference type="SMART" id="SM00479">
    <property type="entry name" value="EXOIII"/>
    <property type="match status" value="1"/>
</dbReference>
<dbReference type="Gene3D" id="3.30.420.10">
    <property type="entry name" value="Ribonuclease H-like superfamily/Ribonuclease H"/>
    <property type="match status" value="1"/>
</dbReference>
<dbReference type="GeneTree" id="ENSGT00940000161162"/>
<proteinExistence type="predicted"/>
<reference evidence="6 7" key="1">
    <citation type="journal article" date="2014" name="Nat. Genet.">
        <title>Whole-genome sequence of a flatfish provides insights into ZW sex chromosome evolution and adaptation to a benthic lifestyle.</title>
        <authorList>
            <person name="Chen S."/>
            <person name="Zhang G."/>
            <person name="Shao C."/>
            <person name="Huang Q."/>
            <person name="Liu G."/>
            <person name="Zhang P."/>
            <person name="Song W."/>
            <person name="An N."/>
            <person name="Chalopin D."/>
            <person name="Volff J.N."/>
            <person name="Hong Y."/>
            <person name="Li Q."/>
            <person name="Sha Z."/>
            <person name="Zhou H."/>
            <person name="Xie M."/>
            <person name="Yu Q."/>
            <person name="Liu Y."/>
            <person name="Xiang H."/>
            <person name="Wang N."/>
            <person name="Wu K."/>
            <person name="Yang C."/>
            <person name="Zhou Q."/>
            <person name="Liao X."/>
            <person name="Yang L."/>
            <person name="Hu Q."/>
            <person name="Zhang J."/>
            <person name="Meng L."/>
            <person name="Jin L."/>
            <person name="Tian Y."/>
            <person name="Lian J."/>
            <person name="Yang J."/>
            <person name="Miao G."/>
            <person name="Liu S."/>
            <person name="Liang Z."/>
            <person name="Yan F."/>
            <person name="Li Y."/>
            <person name="Sun B."/>
            <person name="Zhang H."/>
            <person name="Zhang J."/>
            <person name="Zhu Y."/>
            <person name="Du M."/>
            <person name="Zhao Y."/>
            <person name="Schartl M."/>
            <person name="Tang Q."/>
            <person name="Wang J."/>
        </authorList>
    </citation>
    <scope>NUCLEOTIDE SEQUENCE</scope>
</reference>
<protein>
    <recommendedName>
        <fullName evidence="5">RRM domain-containing protein</fullName>
    </recommendedName>
</protein>
<evidence type="ECO:0000313" key="7">
    <source>
        <dbReference type="Proteomes" id="UP000265120"/>
    </source>
</evidence>
<dbReference type="InterPro" id="IPR012677">
    <property type="entry name" value="Nucleotide-bd_a/b_plait_sf"/>
</dbReference>
<keyword evidence="7" id="KW-1185">Reference proteome</keyword>
<evidence type="ECO:0000259" key="5">
    <source>
        <dbReference type="PROSITE" id="PS50102"/>
    </source>
</evidence>
<keyword evidence="4" id="KW-0694">RNA-binding</keyword>